<dbReference type="AlphaFoldDB" id="J9W2T3"/>
<dbReference type="KEGG" id="lbn:LBUCD034_0929"/>
<evidence type="ECO:0000313" key="6">
    <source>
        <dbReference type="Proteomes" id="UP000007332"/>
    </source>
</evidence>
<accession>J9W2T3</accession>
<dbReference type="Proteomes" id="UP000007332">
    <property type="component" value="Chromosome"/>
</dbReference>
<dbReference type="GO" id="GO:0006260">
    <property type="term" value="P:DNA replication"/>
    <property type="evidence" value="ECO:0007669"/>
    <property type="project" value="InterPro"/>
</dbReference>
<keyword evidence="1 2" id="KW-0238">DNA-binding</keyword>
<dbReference type="PROSITE" id="PS50935">
    <property type="entry name" value="SSB"/>
    <property type="match status" value="1"/>
</dbReference>
<protein>
    <recommendedName>
        <fullName evidence="2 3">Single-stranded DNA-binding protein</fullName>
    </recommendedName>
</protein>
<dbReference type="PANTHER" id="PTHR10302:SF0">
    <property type="entry name" value="SINGLE-STRANDED DNA-BINDING PROTEIN, MITOCHONDRIAL"/>
    <property type="match status" value="1"/>
</dbReference>
<keyword evidence="6" id="KW-1185">Reference proteome</keyword>
<organism evidence="5 6">
    <name type="scientific">Lentilactobacillus buchneri subsp. silagei CD034</name>
    <dbReference type="NCBI Taxonomy" id="1071400"/>
    <lineage>
        <taxon>Bacteria</taxon>
        <taxon>Bacillati</taxon>
        <taxon>Bacillota</taxon>
        <taxon>Bacilli</taxon>
        <taxon>Lactobacillales</taxon>
        <taxon>Lactobacillaceae</taxon>
        <taxon>Lentilactobacillus</taxon>
        <taxon>Lentilactobacillus buchneri subsp. silagei</taxon>
    </lineage>
</organism>
<evidence type="ECO:0000256" key="3">
    <source>
        <dbReference type="RuleBase" id="RU000524"/>
    </source>
</evidence>
<evidence type="ECO:0000256" key="2">
    <source>
        <dbReference type="PIRNR" id="PIRNR002070"/>
    </source>
</evidence>
<dbReference type="InterPro" id="IPR011344">
    <property type="entry name" value="ssDNA-bd"/>
</dbReference>
<dbReference type="InterPro" id="IPR000424">
    <property type="entry name" value="Primosome_PriB/ssb"/>
</dbReference>
<feature type="compositionally biased region" description="Basic and acidic residues" evidence="4">
    <location>
        <begin position="106"/>
        <end position="116"/>
    </location>
</feature>
<dbReference type="NCBIfam" id="TIGR00621">
    <property type="entry name" value="ssb"/>
    <property type="match status" value="1"/>
</dbReference>
<dbReference type="InterPro" id="IPR012340">
    <property type="entry name" value="NA-bd_OB-fold"/>
</dbReference>
<feature type="compositionally biased region" description="Polar residues" evidence="4">
    <location>
        <begin position="117"/>
        <end position="131"/>
    </location>
</feature>
<sequence>MIGEIIMRIMSITGNVGKDPQARQVGNNQVADFTVAVRQKRPDRNGNYGVDWVRCSVFGKRSDTIMKYFHQGDNVALSGQWSINQWTNQQGEPQFSLELSVNDFDLPHRSKPERSNNQRSNDPFASSNDSIEITDEDMPF</sequence>
<dbReference type="SUPFAM" id="SSF50249">
    <property type="entry name" value="Nucleic acid-binding proteins"/>
    <property type="match status" value="1"/>
</dbReference>
<reference evidence="5 6" key="1">
    <citation type="journal article" date="2012" name="J. Biotechnol.">
        <title>Insights into the completely annotated genome of Lactobacillus buchneri CD034, a strain isolated from stable grass silage.</title>
        <authorList>
            <person name="Heinl S."/>
            <person name="Wibberg D."/>
            <person name="Eikmeyer F."/>
            <person name="Szczepanowski R."/>
            <person name="Blom J."/>
            <person name="Linke B."/>
            <person name="Goesmann A."/>
            <person name="Grabherr R."/>
            <person name="Schwab H."/>
            <person name="Puhler A."/>
            <person name="Schluter A."/>
        </authorList>
    </citation>
    <scope>NUCLEOTIDE SEQUENCE [LARGE SCALE GENOMIC DNA]</scope>
    <source>
        <strain evidence="5 6">CD034</strain>
    </source>
</reference>
<dbReference type="Gene3D" id="2.40.50.140">
    <property type="entry name" value="Nucleic acid-binding proteins"/>
    <property type="match status" value="1"/>
</dbReference>
<dbReference type="STRING" id="1071400.LBUCD034_0929"/>
<dbReference type="EMBL" id="CP003043">
    <property type="protein sequence ID" value="AFR99976.1"/>
    <property type="molecule type" value="Genomic_DNA"/>
</dbReference>
<gene>
    <name evidence="5" type="primary">ssb2</name>
    <name evidence="5" type="ORF">LBUCD034_0929</name>
</gene>
<dbReference type="Pfam" id="PF00436">
    <property type="entry name" value="SSB"/>
    <property type="match status" value="1"/>
</dbReference>
<dbReference type="GO" id="GO:0003697">
    <property type="term" value="F:single-stranded DNA binding"/>
    <property type="evidence" value="ECO:0007669"/>
    <property type="project" value="InterPro"/>
</dbReference>
<dbReference type="CDD" id="cd04496">
    <property type="entry name" value="SSB_OBF"/>
    <property type="match status" value="1"/>
</dbReference>
<dbReference type="PIRSF" id="PIRSF002070">
    <property type="entry name" value="SSB"/>
    <property type="match status" value="1"/>
</dbReference>
<dbReference type="PATRIC" id="fig|1071400.3.peg.885"/>
<evidence type="ECO:0000256" key="4">
    <source>
        <dbReference type="SAM" id="MobiDB-lite"/>
    </source>
</evidence>
<dbReference type="eggNOG" id="COG0629">
    <property type="taxonomic scope" value="Bacteria"/>
</dbReference>
<dbReference type="GO" id="GO:0009295">
    <property type="term" value="C:nucleoid"/>
    <property type="evidence" value="ECO:0007669"/>
    <property type="project" value="TreeGrafter"/>
</dbReference>
<dbReference type="PANTHER" id="PTHR10302">
    <property type="entry name" value="SINGLE-STRANDED DNA-BINDING PROTEIN"/>
    <property type="match status" value="1"/>
</dbReference>
<proteinExistence type="predicted"/>
<dbReference type="HOGENOM" id="CLU_078758_6_0_9"/>
<evidence type="ECO:0000313" key="5">
    <source>
        <dbReference type="EMBL" id="AFR99976.1"/>
    </source>
</evidence>
<feature type="region of interest" description="Disordered" evidence="4">
    <location>
        <begin position="106"/>
        <end position="140"/>
    </location>
</feature>
<evidence type="ECO:0000256" key="1">
    <source>
        <dbReference type="ARBA" id="ARBA00023125"/>
    </source>
</evidence>
<name>J9W2T3_LENBU</name>